<accession>A0A1R4H8S7</accession>
<evidence type="ECO:0000313" key="3">
    <source>
        <dbReference type="Proteomes" id="UP000195667"/>
    </source>
</evidence>
<sequence length="147" mass="15033">MKKLTLQNTITTAALLAALNYADMALAHTIPDSLGAAAGAVDAFQTTCKPNAAGKTAQLVTRVKAAKKTPLVSVQAFKGKVASHSTDAVGGNAAYSPLAKTIAGDGVYTVLVDKSGAGAINYVLDVHCQTLTGAHTEQPEPTQLQNN</sequence>
<protein>
    <submittedName>
        <fullName evidence="2">Uncharacterized protein</fullName>
    </submittedName>
</protein>
<proteinExistence type="predicted"/>
<feature type="chain" id="PRO_5013181672" evidence="1">
    <location>
        <begin position="28"/>
        <end position="147"/>
    </location>
</feature>
<name>A0A1R4H8S7_9GAMM</name>
<evidence type="ECO:0000313" key="2">
    <source>
        <dbReference type="EMBL" id="SJM92586.1"/>
    </source>
</evidence>
<dbReference type="AlphaFoldDB" id="A0A1R4H8S7"/>
<feature type="signal peptide" evidence="1">
    <location>
        <begin position="1"/>
        <end position="27"/>
    </location>
</feature>
<dbReference type="Proteomes" id="UP000195667">
    <property type="component" value="Unassembled WGS sequence"/>
</dbReference>
<dbReference type="OrthoDB" id="5567886at2"/>
<keyword evidence="3" id="KW-1185">Reference proteome</keyword>
<keyword evidence="1" id="KW-0732">Signal</keyword>
<gene>
    <name evidence="2" type="ORF">CRENPOLYSF1_300039</name>
</gene>
<reference evidence="3" key="1">
    <citation type="submission" date="2017-02" db="EMBL/GenBank/DDBJ databases">
        <authorList>
            <person name="Daims H."/>
        </authorList>
    </citation>
    <scope>NUCLEOTIDE SEQUENCE [LARGE SCALE GENOMIC DNA]</scope>
</reference>
<evidence type="ECO:0000256" key="1">
    <source>
        <dbReference type="SAM" id="SignalP"/>
    </source>
</evidence>
<dbReference type="EMBL" id="FUKI01000105">
    <property type="protein sequence ID" value="SJM92586.1"/>
    <property type="molecule type" value="Genomic_DNA"/>
</dbReference>
<dbReference type="RefSeq" id="WP_087143460.1">
    <property type="nucleotide sequence ID" value="NZ_FUKI01000105.1"/>
</dbReference>
<organism evidence="2 3">
    <name type="scientific">Crenothrix polyspora</name>
    <dbReference type="NCBI Taxonomy" id="360316"/>
    <lineage>
        <taxon>Bacteria</taxon>
        <taxon>Pseudomonadati</taxon>
        <taxon>Pseudomonadota</taxon>
        <taxon>Gammaproteobacteria</taxon>
        <taxon>Methylococcales</taxon>
        <taxon>Crenotrichaceae</taxon>
        <taxon>Crenothrix</taxon>
    </lineage>
</organism>